<protein>
    <submittedName>
        <fullName evidence="5">Carbonyl reductase [NADPH] 3</fullName>
    </submittedName>
</protein>
<dbReference type="EMBL" id="GEEE01019324">
    <property type="protein sequence ID" value="JAP43901.1"/>
    <property type="molecule type" value="Transcribed_RNA"/>
</dbReference>
<dbReference type="PANTHER" id="PTHR43963:SF6">
    <property type="entry name" value="CHAIN DEHYDROGENASE FAMILY PROTEIN, PUTATIVE (AFU_ORTHOLOGUE AFUA_3G15350)-RELATED"/>
    <property type="match status" value="1"/>
</dbReference>
<dbReference type="Pfam" id="PF00106">
    <property type="entry name" value="adh_short"/>
    <property type="match status" value="1"/>
</dbReference>
<evidence type="ECO:0000256" key="3">
    <source>
        <dbReference type="ARBA" id="ARBA00023002"/>
    </source>
</evidence>
<dbReference type="InterPro" id="IPR002347">
    <property type="entry name" value="SDR_fam"/>
</dbReference>
<accession>A0A0X3NVN5</accession>
<dbReference type="PANTHER" id="PTHR43963">
    <property type="entry name" value="CARBONYL REDUCTASE 1-RELATED"/>
    <property type="match status" value="1"/>
</dbReference>
<sequence length="274" mass="30639">MKIAIVTGANKGVGFGIVETLARNLGSSPEWHIYLTARNEKLGRAAADGLRNQGLSVYFHQLDITDPQSRQRLRTYVQETYSEGIGILINNAGIAPAGPTLGDEARDTLATNYFGTMAMCREFLPLMAKNSRLINLSSSIVVRGLKIMNDRLYTKFTSPIKMEELDELMREFIKDSEFGDSREKGWPDTAYMVSKLGITKGTFILAEEYKDDPRHILINACCPGFVNTDMTHYMANLTILEGADTPCYLALLPPNATEPHGQMISHRKPMRWSR</sequence>
<keyword evidence="2" id="KW-0521">NADP</keyword>
<dbReference type="AlphaFoldDB" id="A0A0X3NVN5"/>
<organism evidence="5">
    <name type="scientific">Schistocephalus solidus</name>
    <name type="common">Tapeworm</name>
    <dbReference type="NCBI Taxonomy" id="70667"/>
    <lineage>
        <taxon>Eukaryota</taxon>
        <taxon>Metazoa</taxon>
        <taxon>Spiralia</taxon>
        <taxon>Lophotrochozoa</taxon>
        <taxon>Platyhelminthes</taxon>
        <taxon>Cestoda</taxon>
        <taxon>Eucestoda</taxon>
        <taxon>Diphyllobothriidea</taxon>
        <taxon>Diphyllobothriidae</taxon>
        <taxon>Schistocephalus</taxon>
    </lineage>
</organism>
<proteinExistence type="inferred from homology"/>
<evidence type="ECO:0000256" key="1">
    <source>
        <dbReference type="ARBA" id="ARBA00006484"/>
    </source>
</evidence>
<evidence type="ECO:0000256" key="2">
    <source>
        <dbReference type="ARBA" id="ARBA00022857"/>
    </source>
</evidence>
<dbReference type="PRINTS" id="PR00080">
    <property type="entry name" value="SDRFAMILY"/>
</dbReference>
<dbReference type="GO" id="GO:0016491">
    <property type="term" value="F:oxidoreductase activity"/>
    <property type="evidence" value="ECO:0007669"/>
    <property type="project" value="UniProtKB-KW"/>
</dbReference>
<dbReference type="PRINTS" id="PR00081">
    <property type="entry name" value="GDHRDH"/>
</dbReference>
<comment type="similarity">
    <text evidence="1 4">Belongs to the short-chain dehydrogenases/reductases (SDR) family.</text>
</comment>
<keyword evidence="3" id="KW-0560">Oxidoreductase</keyword>
<dbReference type="SUPFAM" id="SSF51735">
    <property type="entry name" value="NAD(P)-binding Rossmann-fold domains"/>
    <property type="match status" value="1"/>
</dbReference>
<dbReference type="Gene3D" id="3.40.50.720">
    <property type="entry name" value="NAD(P)-binding Rossmann-like Domain"/>
    <property type="match status" value="1"/>
</dbReference>
<name>A0A0X3NVN5_SCHSO</name>
<dbReference type="InterPro" id="IPR036291">
    <property type="entry name" value="NAD(P)-bd_dom_sf"/>
</dbReference>
<gene>
    <name evidence="5" type="primary">CBR3</name>
    <name evidence="5" type="ORF">TR165608</name>
</gene>
<evidence type="ECO:0000256" key="4">
    <source>
        <dbReference type="RuleBase" id="RU000363"/>
    </source>
</evidence>
<reference evidence="5" key="1">
    <citation type="submission" date="2016-01" db="EMBL/GenBank/DDBJ databases">
        <title>Reference transcriptome for the parasite Schistocephalus solidus: insights into the molecular evolution of parasitism.</title>
        <authorList>
            <person name="Hebert F.O."/>
            <person name="Grambauer S."/>
            <person name="Barber I."/>
            <person name="Landry C.R."/>
            <person name="Aubin-Horth N."/>
        </authorList>
    </citation>
    <scope>NUCLEOTIDE SEQUENCE</scope>
</reference>
<evidence type="ECO:0000313" key="5">
    <source>
        <dbReference type="EMBL" id="JAP43901.1"/>
    </source>
</evidence>